<organism evidence="3 4">
    <name type="scientific">Cryobacterium zhongshanensis</name>
    <dbReference type="NCBI Taxonomy" id="2928153"/>
    <lineage>
        <taxon>Bacteria</taxon>
        <taxon>Bacillati</taxon>
        <taxon>Actinomycetota</taxon>
        <taxon>Actinomycetes</taxon>
        <taxon>Micrococcales</taxon>
        <taxon>Microbacteriaceae</taxon>
        <taxon>Cryobacterium</taxon>
    </lineage>
</organism>
<reference evidence="3" key="1">
    <citation type="submission" date="2022-03" db="EMBL/GenBank/DDBJ databases">
        <title>Cryobacterium sp. nov. strain ZS14-85, isolated from Antarctic soil.</title>
        <authorList>
            <person name="Li J."/>
            <person name="Niu G."/>
        </authorList>
    </citation>
    <scope>NUCLEOTIDE SEQUENCE</scope>
    <source>
        <strain evidence="3">ZS14-85</strain>
    </source>
</reference>
<evidence type="ECO:0000313" key="4">
    <source>
        <dbReference type="Proteomes" id="UP001165341"/>
    </source>
</evidence>
<feature type="chain" id="PRO_5041293698" description="Sortase" evidence="2">
    <location>
        <begin position="26"/>
        <end position="176"/>
    </location>
</feature>
<dbReference type="EMBL" id="JALGAR010000002">
    <property type="protein sequence ID" value="MCI4658230.1"/>
    <property type="molecule type" value="Genomic_DNA"/>
</dbReference>
<dbReference type="AlphaFoldDB" id="A0AA41QVT1"/>
<proteinExistence type="predicted"/>
<feature type="signal peptide" evidence="2">
    <location>
        <begin position="1"/>
        <end position="25"/>
    </location>
</feature>
<name>A0AA41QVT1_9MICO</name>
<keyword evidence="4" id="KW-1185">Reference proteome</keyword>
<evidence type="ECO:0000256" key="1">
    <source>
        <dbReference type="SAM" id="Phobius"/>
    </source>
</evidence>
<evidence type="ECO:0008006" key="5">
    <source>
        <dbReference type="Google" id="ProtNLM"/>
    </source>
</evidence>
<keyword evidence="2" id="KW-0732">Signal</keyword>
<comment type="caution">
    <text evidence="3">The sequence shown here is derived from an EMBL/GenBank/DDBJ whole genome shotgun (WGS) entry which is preliminary data.</text>
</comment>
<evidence type="ECO:0000256" key="2">
    <source>
        <dbReference type="SAM" id="SignalP"/>
    </source>
</evidence>
<sequence length="176" mass="16913">MAKKAFAAAALTILAIFAAPAAANAAGYVPPANDTVTGTATAGGTVAVDFIAGSYANGETVNISVDGSGTATLSTVKANVASLTKSATATGGLAVKVTLPTDATGSYTMTATGATSGQIGTSTITVVAADAGTSAGLASTGYNAPMLLIWSAAGAVLLGIALVLVLGYVRRQRANA</sequence>
<feature type="transmembrane region" description="Helical" evidence="1">
    <location>
        <begin position="147"/>
        <end position="169"/>
    </location>
</feature>
<keyword evidence="1" id="KW-1133">Transmembrane helix</keyword>
<gene>
    <name evidence="3" type="ORF">MQH31_10470</name>
</gene>
<keyword evidence="1" id="KW-0472">Membrane</keyword>
<accession>A0AA41QVT1</accession>
<protein>
    <recommendedName>
        <fullName evidence="5">Sortase</fullName>
    </recommendedName>
</protein>
<dbReference type="RefSeq" id="WP_243011988.1">
    <property type="nucleotide sequence ID" value="NZ_JALGAR010000002.1"/>
</dbReference>
<keyword evidence="1" id="KW-0812">Transmembrane</keyword>
<evidence type="ECO:0000313" key="3">
    <source>
        <dbReference type="EMBL" id="MCI4658230.1"/>
    </source>
</evidence>
<dbReference type="Proteomes" id="UP001165341">
    <property type="component" value="Unassembled WGS sequence"/>
</dbReference>